<dbReference type="Proteomes" id="UP000609323">
    <property type="component" value="Unassembled WGS sequence"/>
</dbReference>
<keyword evidence="4 7" id="KW-0812">Transmembrane</keyword>
<feature type="transmembrane region" description="Helical" evidence="7">
    <location>
        <begin position="205"/>
        <end position="227"/>
    </location>
</feature>
<dbReference type="SUPFAM" id="SSF161098">
    <property type="entry name" value="MetI-like"/>
    <property type="match status" value="1"/>
</dbReference>
<dbReference type="InterPro" id="IPR000515">
    <property type="entry name" value="MetI-like"/>
</dbReference>
<evidence type="ECO:0000256" key="4">
    <source>
        <dbReference type="ARBA" id="ARBA00022692"/>
    </source>
</evidence>
<evidence type="ECO:0000256" key="6">
    <source>
        <dbReference type="ARBA" id="ARBA00023136"/>
    </source>
</evidence>
<evidence type="ECO:0000256" key="2">
    <source>
        <dbReference type="ARBA" id="ARBA00022448"/>
    </source>
</evidence>
<keyword evidence="5 7" id="KW-1133">Transmembrane helix</keyword>
<organism evidence="10 11">
    <name type="scientific">Paenibacillus physcomitrellae</name>
    <dbReference type="NCBI Taxonomy" id="1619311"/>
    <lineage>
        <taxon>Bacteria</taxon>
        <taxon>Bacillati</taxon>
        <taxon>Bacillota</taxon>
        <taxon>Bacilli</taxon>
        <taxon>Bacillales</taxon>
        <taxon>Paenibacillaceae</taxon>
        <taxon>Paenibacillus</taxon>
    </lineage>
</organism>
<evidence type="ECO:0000256" key="1">
    <source>
        <dbReference type="ARBA" id="ARBA00004651"/>
    </source>
</evidence>
<dbReference type="InterPro" id="IPR035906">
    <property type="entry name" value="MetI-like_sf"/>
</dbReference>
<evidence type="ECO:0000256" key="3">
    <source>
        <dbReference type="ARBA" id="ARBA00022475"/>
    </source>
</evidence>
<dbReference type="PANTHER" id="PTHR43744">
    <property type="entry name" value="ABC TRANSPORTER PERMEASE PROTEIN MG189-RELATED-RELATED"/>
    <property type="match status" value="1"/>
</dbReference>
<dbReference type="PROSITE" id="PS50928">
    <property type="entry name" value="ABC_TM1"/>
    <property type="match status" value="1"/>
</dbReference>
<dbReference type="Gene3D" id="1.10.3720.10">
    <property type="entry name" value="MetI-like"/>
    <property type="match status" value="1"/>
</dbReference>
<evidence type="ECO:0000256" key="7">
    <source>
        <dbReference type="RuleBase" id="RU363032"/>
    </source>
</evidence>
<dbReference type="CDD" id="cd06261">
    <property type="entry name" value="TM_PBP2"/>
    <property type="match status" value="1"/>
</dbReference>
<comment type="similarity">
    <text evidence="7">Belongs to the binding-protein-dependent transport system permease family.</text>
</comment>
<evidence type="ECO:0000259" key="9">
    <source>
        <dbReference type="PROSITE" id="PS50928"/>
    </source>
</evidence>
<dbReference type="Pfam" id="PF00528">
    <property type="entry name" value="BPD_transp_1"/>
    <property type="match status" value="1"/>
</dbReference>
<keyword evidence="6 7" id="KW-0472">Membrane</keyword>
<feature type="transmembrane region" description="Helical" evidence="7">
    <location>
        <begin position="265"/>
        <end position="286"/>
    </location>
</feature>
<dbReference type="RefSeq" id="WP_094095398.1">
    <property type="nucleotide sequence ID" value="NZ_BMHF01000002.1"/>
</dbReference>
<feature type="region of interest" description="Disordered" evidence="8">
    <location>
        <begin position="1"/>
        <end position="22"/>
    </location>
</feature>
<feature type="transmembrane region" description="Helical" evidence="7">
    <location>
        <begin position="131"/>
        <end position="150"/>
    </location>
</feature>
<keyword evidence="2 7" id="KW-0813">Transport</keyword>
<accession>A0ABQ1FS72</accession>
<evidence type="ECO:0000256" key="5">
    <source>
        <dbReference type="ARBA" id="ARBA00022989"/>
    </source>
</evidence>
<proteinExistence type="inferred from homology"/>
<feature type="domain" description="ABC transmembrane type-1" evidence="9">
    <location>
        <begin position="93"/>
        <end position="286"/>
    </location>
</feature>
<evidence type="ECO:0000313" key="10">
    <source>
        <dbReference type="EMBL" id="GGA26485.1"/>
    </source>
</evidence>
<name>A0ABQ1FS72_9BACL</name>
<evidence type="ECO:0000256" key="8">
    <source>
        <dbReference type="SAM" id="MobiDB-lite"/>
    </source>
</evidence>
<protein>
    <submittedName>
        <fullName evidence="10">Sugar ABC transporter permease</fullName>
    </submittedName>
</protein>
<evidence type="ECO:0000313" key="11">
    <source>
        <dbReference type="Proteomes" id="UP000609323"/>
    </source>
</evidence>
<feature type="transmembrane region" description="Helical" evidence="7">
    <location>
        <begin position="162"/>
        <end position="184"/>
    </location>
</feature>
<comment type="caution">
    <text evidence="10">The sequence shown here is derived from an EMBL/GenBank/DDBJ whole genome shotgun (WGS) entry which is preliminary data.</text>
</comment>
<keyword evidence="11" id="KW-1185">Reference proteome</keyword>
<reference evidence="11" key="1">
    <citation type="journal article" date="2019" name="Int. J. Syst. Evol. Microbiol.">
        <title>The Global Catalogue of Microorganisms (GCM) 10K type strain sequencing project: providing services to taxonomists for standard genome sequencing and annotation.</title>
        <authorList>
            <consortium name="The Broad Institute Genomics Platform"/>
            <consortium name="The Broad Institute Genome Sequencing Center for Infectious Disease"/>
            <person name="Wu L."/>
            <person name="Ma J."/>
        </authorList>
    </citation>
    <scope>NUCLEOTIDE SEQUENCE [LARGE SCALE GENOMIC DNA]</scope>
    <source>
        <strain evidence="11">CGMCC 1.15044</strain>
    </source>
</reference>
<feature type="transmembrane region" description="Helical" evidence="7">
    <location>
        <begin position="33"/>
        <end position="55"/>
    </location>
</feature>
<dbReference type="PANTHER" id="PTHR43744:SF12">
    <property type="entry name" value="ABC TRANSPORTER PERMEASE PROTEIN MG189-RELATED"/>
    <property type="match status" value="1"/>
</dbReference>
<keyword evidence="3" id="KW-1003">Cell membrane</keyword>
<comment type="subcellular location">
    <subcellularLocation>
        <location evidence="1 7">Cell membrane</location>
        <topology evidence="1 7">Multi-pass membrane protein</topology>
    </subcellularLocation>
</comment>
<gene>
    <name evidence="10" type="ORF">GCM10010917_09110</name>
</gene>
<sequence>MAASVNAQPARSSHPPQTVPQSGRKTLAWLGRLFLRLILIIQALIVVYPLVWNVLASLKTNEEVMENPWTLPKHFNWSNYVNAFTTARIGDYMLNSVLVVAMSMAILLAAALPTAYALGRMNFRGKAFTTNVYMAGLFIGGVYIIVPLFILMNNLHMLDNRFWLSAVYATGSLPFSVYLMIGFMKSIPKDFEEAALIDGCGYTSTLFRIILPITRPAIVTLIVFGFFDFWNEYVLALTLITSDEKKTIPIGLSNLMQIQQYATDWGSLFAGLVIVLIPTIIIYALLQKRLTDGMMMGGVKG</sequence>
<dbReference type="EMBL" id="BMHF01000002">
    <property type="protein sequence ID" value="GGA26485.1"/>
    <property type="molecule type" value="Genomic_DNA"/>
</dbReference>
<feature type="transmembrane region" description="Helical" evidence="7">
    <location>
        <begin position="97"/>
        <end position="119"/>
    </location>
</feature>